<sequence length="164" mass="18348">MKKMYTLIVLLCIAWGAEAQNYKFQALFMYNIAQRIEWPNLAGEFVIGVIGSKEMHQELESIAQKKQLFGNSIKVVHVNADELSGKLYHVLYLDRSSSVKLGDVKKQVVSKPTLLITDKNGLTGGGINFIDNSSKIEFEIFPTVIKSHQLHLSGSLLNLGIVRE</sequence>
<dbReference type="Proteomes" id="UP000708576">
    <property type="component" value="Unassembled WGS sequence"/>
</dbReference>
<gene>
    <name evidence="1" type="ORF">KEM10_10270</name>
</gene>
<accession>A0ABS5JUY8</accession>
<dbReference type="EMBL" id="JAGUCO010000006">
    <property type="protein sequence ID" value="MBS2098663.1"/>
    <property type="molecule type" value="Genomic_DNA"/>
</dbReference>
<dbReference type="RefSeq" id="WP_212215909.1">
    <property type="nucleotide sequence ID" value="NZ_JAGUCO010000006.1"/>
</dbReference>
<evidence type="ECO:0000313" key="2">
    <source>
        <dbReference type="Proteomes" id="UP000708576"/>
    </source>
</evidence>
<keyword evidence="2" id="KW-1185">Reference proteome</keyword>
<dbReference type="InterPro" id="IPR025293">
    <property type="entry name" value="YfiR/HmsC-like"/>
</dbReference>
<proteinExistence type="predicted"/>
<dbReference type="Pfam" id="PF13689">
    <property type="entry name" value="DUF4154"/>
    <property type="match status" value="1"/>
</dbReference>
<comment type="caution">
    <text evidence="1">The sequence shown here is derived from an EMBL/GenBank/DDBJ whole genome shotgun (WGS) entry which is preliminary data.</text>
</comment>
<protein>
    <submittedName>
        <fullName evidence="1">YfiR family protein</fullName>
    </submittedName>
</protein>
<organism evidence="1 2">
    <name type="scientific">Carboxylicivirga linearis</name>
    <dbReference type="NCBI Taxonomy" id="1628157"/>
    <lineage>
        <taxon>Bacteria</taxon>
        <taxon>Pseudomonadati</taxon>
        <taxon>Bacteroidota</taxon>
        <taxon>Bacteroidia</taxon>
        <taxon>Marinilabiliales</taxon>
        <taxon>Marinilabiliaceae</taxon>
        <taxon>Carboxylicivirga</taxon>
    </lineage>
</organism>
<reference evidence="1 2" key="1">
    <citation type="journal article" date="2015" name="Int. J. Syst. Evol. Microbiol.">
        <title>Carboxylicivirga linearis sp. nov., isolated from a sea cucumber culture pond.</title>
        <authorList>
            <person name="Wang F.Q."/>
            <person name="Zhou Y.X."/>
            <person name="Lin X.Z."/>
            <person name="Chen G.J."/>
            <person name="Du Z.J."/>
        </authorList>
    </citation>
    <scope>NUCLEOTIDE SEQUENCE [LARGE SCALE GENOMIC DNA]</scope>
    <source>
        <strain evidence="1 2">FB218</strain>
    </source>
</reference>
<evidence type="ECO:0000313" key="1">
    <source>
        <dbReference type="EMBL" id="MBS2098663.1"/>
    </source>
</evidence>
<name>A0ABS5JUY8_9BACT</name>